<dbReference type="EMBL" id="LR797815">
    <property type="protein sequence ID" value="CAB4240855.1"/>
    <property type="molecule type" value="Genomic_DNA"/>
</dbReference>
<sequence length="137" mass="15202">MSCFFWHPNNAIAQQAVALSGEKGFIYQNRYEMEVKIQRIIAELGYDMWPTFHTVIGSLAGAIDLHINLDPDDPLDSYALKLCKNLSPWCYIRVANGPKMSCVVGYCSSGANNPFAMSTAEMSQKGITKTSYVPRAV</sequence>
<organism evidence="1">
    <name type="scientific">uncultured Caudovirales phage</name>
    <dbReference type="NCBI Taxonomy" id="2100421"/>
    <lineage>
        <taxon>Viruses</taxon>
        <taxon>Duplodnaviria</taxon>
        <taxon>Heunggongvirae</taxon>
        <taxon>Uroviricota</taxon>
        <taxon>Caudoviricetes</taxon>
        <taxon>Peduoviridae</taxon>
        <taxon>Maltschvirus</taxon>
        <taxon>Maltschvirus maltsch</taxon>
    </lineage>
</organism>
<proteinExistence type="predicted"/>
<reference evidence="1" key="1">
    <citation type="submission" date="2020-05" db="EMBL/GenBank/DDBJ databases">
        <authorList>
            <person name="Chiriac C."/>
            <person name="Salcher M."/>
            <person name="Ghai R."/>
            <person name="Kavagutti S V."/>
        </authorList>
    </citation>
    <scope>NUCLEOTIDE SEQUENCE</scope>
</reference>
<protein>
    <submittedName>
        <fullName evidence="1">Uncharacterized protein</fullName>
    </submittedName>
</protein>
<evidence type="ECO:0000313" key="1">
    <source>
        <dbReference type="EMBL" id="CAB4240855.1"/>
    </source>
</evidence>
<accession>A0A6J5T7P6</accession>
<gene>
    <name evidence="1" type="ORF">UFOVP23_28</name>
</gene>
<name>A0A6J5T7P6_9CAUD</name>